<dbReference type="CDD" id="cd00567">
    <property type="entry name" value="ACAD"/>
    <property type="match status" value="1"/>
</dbReference>
<keyword evidence="3" id="KW-0285">Flavoprotein</keyword>
<evidence type="ECO:0000313" key="6">
    <source>
        <dbReference type="EMBL" id="GAA0526365.1"/>
    </source>
</evidence>
<dbReference type="Gene3D" id="1.20.140.10">
    <property type="entry name" value="Butyryl-CoA Dehydrogenase, subunit A, domain 3"/>
    <property type="match status" value="1"/>
</dbReference>
<name>A0ABP3MVA4_9ACTN</name>
<evidence type="ECO:0000256" key="2">
    <source>
        <dbReference type="ARBA" id="ARBA00009347"/>
    </source>
</evidence>
<dbReference type="PANTHER" id="PTHR43884">
    <property type="entry name" value="ACYL-COA DEHYDROGENASE"/>
    <property type="match status" value="1"/>
</dbReference>
<dbReference type="Pfam" id="PF00441">
    <property type="entry name" value="Acyl-CoA_dh_1"/>
    <property type="match status" value="1"/>
</dbReference>
<comment type="caution">
    <text evidence="6">The sequence shown here is derived from an EMBL/GenBank/DDBJ whole genome shotgun (WGS) entry which is preliminary data.</text>
</comment>
<evidence type="ECO:0000313" key="7">
    <source>
        <dbReference type="Proteomes" id="UP001501576"/>
    </source>
</evidence>
<evidence type="ECO:0000256" key="1">
    <source>
        <dbReference type="ARBA" id="ARBA00001974"/>
    </source>
</evidence>
<evidence type="ECO:0000256" key="3">
    <source>
        <dbReference type="ARBA" id="ARBA00022630"/>
    </source>
</evidence>
<dbReference type="Gene3D" id="1.10.540.10">
    <property type="entry name" value="Acyl-CoA dehydrogenase/oxidase, N-terminal domain"/>
    <property type="match status" value="1"/>
</dbReference>
<dbReference type="SUPFAM" id="SSF56645">
    <property type="entry name" value="Acyl-CoA dehydrogenase NM domain-like"/>
    <property type="match status" value="1"/>
</dbReference>
<dbReference type="GeneID" id="97430082"/>
<dbReference type="Gene3D" id="2.40.110.10">
    <property type="entry name" value="Butyryl-CoA Dehydrogenase, subunit A, domain 2"/>
    <property type="match status" value="1"/>
</dbReference>
<dbReference type="SUPFAM" id="SSF47203">
    <property type="entry name" value="Acyl-CoA dehydrogenase C-terminal domain-like"/>
    <property type="match status" value="1"/>
</dbReference>
<dbReference type="InterPro" id="IPR009100">
    <property type="entry name" value="AcylCoA_DH/oxidase_NM_dom_sf"/>
</dbReference>
<proteinExistence type="inferred from homology"/>
<keyword evidence="7" id="KW-1185">Reference proteome</keyword>
<dbReference type="InterPro" id="IPR036250">
    <property type="entry name" value="AcylCo_DH-like_C"/>
</dbReference>
<dbReference type="PANTHER" id="PTHR43884:SF19">
    <property type="entry name" value="ACYL-COA DEHYDROGENASE FADE4-RELATED"/>
    <property type="match status" value="1"/>
</dbReference>
<organism evidence="6 7">
    <name type="scientific">Streptomyces mordarskii</name>
    <dbReference type="NCBI Taxonomy" id="1226758"/>
    <lineage>
        <taxon>Bacteria</taxon>
        <taxon>Bacillati</taxon>
        <taxon>Actinomycetota</taxon>
        <taxon>Actinomycetes</taxon>
        <taxon>Kitasatosporales</taxon>
        <taxon>Streptomycetaceae</taxon>
        <taxon>Streptomyces</taxon>
    </lineage>
</organism>
<protein>
    <submittedName>
        <fullName evidence="6">Acyl-CoA dehydrogenase</fullName>
    </submittedName>
</protein>
<evidence type="ECO:0000256" key="4">
    <source>
        <dbReference type="ARBA" id="ARBA00022827"/>
    </source>
</evidence>
<dbReference type="InterPro" id="IPR046373">
    <property type="entry name" value="Acyl-CoA_Oxase/DH_mid-dom_sf"/>
</dbReference>
<dbReference type="RefSeq" id="WP_125755835.1">
    <property type="nucleotide sequence ID" value="NZ_BAAABZ010000016.1"/>
</dbReference>
<dbReference type="InterPro" id="IPR037069">
    <property type="entry name" value="AcylCoA_DH/ox_N_sf"/>
</dbReference>
<comment type="cofactor">
    <cofactor evidence="1">
        <name>FAD</name>
        <dbReference type="ChEBI" id="CHEBI:57692"/>
    </cofactor>
</comment>
<feature type="domain" description="Acyl-CoA dehydrogenase/oxidase C-terminal" evidence="5">
    <location>
        <begin position="244"/>
        <end position="376"/>
    </location>
</feature>
<sequence length="573" mass="62139">MSATAPVLPIAAATALEDALGDAHEPDNPLGFRAVLSADERGEMLTEGEQALDAFRFNAEYVPRTLGGRLSRIDRLMHLTRTVSRRDPTLALGYGFTNYISGSAMWTSGSERQQQRMAELLLNGSKTAAGYNELAHGNDFTRTDLTAVRDKDGDRLLINGRKQVVNNIGRADAVVLLARTDTGSGTRSHSHLFVDLTDGPAGRLRRDFRYPTVGLRGCLIGGAEFTGYPVPADAFIGPPGGAMETVLRAFQTTRALLPGMMVGTSDTQLRTVAVFTLERRLYGRRVADIPHARATLVGAFLDLLAADCLATVACRGLHVVPDQTSVLTAAAKYLAPKILHRTSYDLGTILGAQSYLRDGAYGIFQKFARDLTAITFAHANASVCQATMLPQLPRLATKSWLRATPPAPELFRLDAPLSDIDYQALELTSRGVDQLTAVLHHPDPDGVLPVGTLELVNRLCGDLRELRERCLALPPREHSVVAGRAGFALADRYAHLAMAATCIGIWQHNQHSEDAFLRDPLWLTGVLTRIAARLGHDVAPLPGASEGQLFAELVARVERGEGFDFCRPRLARA</sequence>
<accession>A0ABP3MVA4</accession>
<dbReference type="Proteomes" id="UP001501576">
    <property type="component" value="Unassembled WGS sequence"/>
</dbReference>
<dbReference type="EMBL" id="BAAABZ010000016">
    <property type="protein sequence ID" value="GAA0526365.1"/>
    <property type="molecule type" value="Genomic_DNA"/>
</dbReference>
<reference evidence="7" key="1">
    <citation type="journal article" date="2019" name="Int. J. Syst. Evol. Microbiol.">
        <title>The Global Catalogue of Microorganisms (GCM) 10K type strain sequencing project: providing services to taxonomists for standard genome sequencing and annotation.</title>
        <authorList>
            <consortium name="The Broad Institute Genomics Platform"/>
            <consortium name="The Broad Institute Genome Sequencing Center for Infectious Disease"/>
            <person name="Wu L."/>
            <person name="Ma J."/>
        </authorList>
    </citation>
    <scope>NUCLEOTIDE SEQUENCE [LARGE SCALE GENOMIC DNA]</scope>
    <source>
        <strain evidence="7">JCM 5052</strain>
    </source>
</reference>
<evidence type="ECO:0000259" key="5">
    <source>
        <dbReference type="Pfam" id="PF00441"/>
    </source>
</evidence>
<dbReference type="InterPro" id="IPR009075">
    <property type="entry name" value="AcylCo_DH/oxidase_C"/>
</dbReference>
<comment type="similarity">
    <text evidence="2">Belongs to the acyl-CoA dehydrogenase family.</text>
</comment>
<keyword evidence="4" id="KW-0274">FAD</keyword>
<gene>
    <name evidence="6" type="ORF">GCM10010390_31010</name>
</gene>